<dbReference type="GO" id="GO:0006886">
    <property type="term" value="P:intracellular protein transport"/>
    <property type="evidence" value="ECO:0007669"/>
    <property type="project" value="InterPro"/>
</dbReference>
<feature type="non-terminal residue" evidence="2">
    <location>
        <position position="1"/>
    </location>
</feature>
<dbReference type="GO" id="GO:0017038">
    <property type="term" value="P:protein import"/>
    <property type="evidence" value="ECO:0007669"/>
    <property type="project" value="InterPro"/>
</dbReference>
<dbReference type="PANTHER" id="PTHR30612:SF0">
    <property type="entry name" value="CHLOROPLAST PROTEIN-TRANSPORTING ATPASE"/>
    <property type="match status" value="1"/>
</dbReference>
<dbReference type="Gene3D" id="1.10.3060.10">
    <property type="entry name" value="Helical scaffold and wing domains of SecA"/>
    <property type="match status" value="1"/>
</dbReference>
<dbReference type="GO" id="GO:0031522">
    <property type="term" value="C:cell envelope Sec protein transport complex"/>
    <property type="evidence" value="ECO:0007669"/>
    <property type="project" value="TreeGrafter"/>
</dbReference>
<dbReference type="SUPFAM" id="SSF81886">
    <property type="entry name" value="Helical scaffold and wing domains of SecA"/>
    <property type="match status" value="1"/>
</dbReference>
<dbReference type="GO" id="GO:0005524">
    <property type="term" value="F:ATP binding"/>
    <property type="evidence" value="ECO:0007669"/>
    <property type="project" value="InterPro"/>
</dbReference>
<dbReference type="InterPro" id="IPR000185">
    <property type="entry name" value="SecA"/>
</dbReference>
<dbReference type="InterPro" id="IPR011116">
    <property type="entry name" value="SecA_Wing/Scaffold"/>
</dbReference>
<evidence type="ECO:0000313" key="2">
    <source>
        <dbReference type="EMBL" id="SVE38963.1"/>
    </source>
</evidence>
<proteinExistence type="predicted"/>
<gene>
    <name evidence="2" type="ORF">METZ01_LOCUS491817</name>
</gene>
<dbReference type="Pfam" id="PF07516">
    <property type="entry name" value="SecA_SW"/>
    <property type="match status" value="1"/>
</dbReference>
<dbReference type="InterPro" id="IPR036266">
    <property type="entry name" value="SecA_Wing/Scaffold_sf"/>
</dbReference>
<sequence length="153" mass="17935">KNDEFLNNIKEKFNEKRKEREKLLGKEQAEEIEKRIFLQLIDQNWKSHIQYLEQLRGVIGLRSYGQRDPLIEYKKEAFLLFENLLNKLKTDLVTILLNLKIVEQQQEQIKSSEAISSNPKCLLNINKGKKTSRNEKCPATGKKFKQCCGALQL</sequence>
<name>A0A383D3X5_9ZZZZ</name>
<protein>
    <recommendedName>
        <fullName evidence="1">SecA Wing/Scaffold domain-containing protein</fullName>
    </recommendedName>
</protein>
<dbReference type="AlphaFoldDB" id="A0A383D3X5"/>
<dbReference type="PANTHER" id="PTHR30612">
    <property type="entry name" value="SECA INNER MEMBRANE COMPONENT OF SEC PROTEIN SECRETION SYSTEM"/>
    <property type="match status" value="1"/>
</dbReference>
<evidence type="ECO:0000259" key="1">
    <source>
        <dbReference type="Pfam" id="PF07516"/>
    </source>
</evidence>
<feature type="domain" description="SecA Wing/Scaffold" evidence="1">
    <location>
        <begin position="6"/>
        <end position="99"/>
    </location>
</feature>
<dbReference type="GO" id="GO:0005829">
    <property type="term" value="C:cytosol"/>
    <property type="evidence" value="ECO:0007669"/>
    <property type="project" value="TreeGrafter"/>
</dbReference>
<accession>A0A383D3X5</accession>
<dbReference type="GO" id="GO:0006605">
    <property type="term" value="P:protein targeting"/>
    <property type="evidence" value="ECO:0007669"/>
    <property type="project" value="InterPro"/>
</dbReference>
<dbReference type="EMBL" id="UINC01213956">
    <property type="protein sequence ID" value="SVE38963.1"/>
    <property type="molecule type" value="Genomic_DNA"/>
</dbReference>
<dbReference type="GO" id="GO:0043952">
    <property type="term" value="P:protein transport by the Sec complex"/>
    <property type="evidence" value="ECO:0007669"/>
    <property type="project" value="TreeGrafter"/>
</dbReference>
<organism evidence="2">
    <name type="scientific">marine metagenome</name>
    <dbReference type="NCBI Taxonomy" id="408172"/>
    <lineage>
        <taxon>unclassified sequences</taxon>
        <taxon>metagenomes</taxon>
        <taxon>ecological metagenomes</taxon>
    </lineage>
</organism>
<dbReference type="GO" id="GO:0005886">
    <property type="term" value="C:plasma membrane"/>
    <property type="evidence" value="ECO:0007669"/>
    <property type="project" value="TreeGrafter"/>
</dbReference>
<reference evidence="2" key="1">
    <citation type="submission" date="2018-05" db="EMBL/GenBank/DDBJ databases">
        <authorList>
            <person name="Lanie J.A."/>
            <person name="Ng W.-L."/>
            <person name="Kazmierczak K.M."/>
            <person name="Andrzejewski T.M."/>
            <person name="Davidsen T.M."/>
            <person name="Wayne K.J."/>
            <person name="Tettelin H."/>
            <person name="Glass J.I."/>
            <person name="Rusch D."/>
            <person name="Podicherti R."/>
            <person name="Tsui H.-C.T."/>
            <person name="Winkler M.E."/>
        </authorList>
    </citation>
    <scope>NUCLEOTIDE SEQUENCE</scope>
</reference>